<keyword evidence="1" id="KW-0175">Coiled coil</keyword>
<sequence>MKKLITIVLCTSMILEGCSFMDKDQTKDIPKKVSVKNYDGKYIGEHKKRNEEFKEKYKDEAEKQYKKYVKDTFGLDCKINLVDAYTNSSGFSEKSKTDGLLVVGTVKYDIPFQLKLIFVESDNGLTITTFTPGHENETSAAVAAMMYKRYENEIEQARHKFKHEVEKNGYYAMNEKLQKKQEFNGVTKQYLNFNAPGIEGLDKFKKDFKPIMKLNGEEFNQQFDNLIAKHPEIKNKQSLILLHITKIMKIETRLQIMFGTYKNL</sequence>
<gene>
    <name evidence="2" type="ORF">JMUB590_0359</name>
</gene>
<evidence type="ECO:0000313" key="2">
    <source>
        <dbReference type="EMBL" id="BBD91469.1"/>
    </source>
</evidence>
<name>A0ABM7FSP3_9STAP</name>
<feature type="coiled-coil region" evidence="1">
    <location>
        <begin position="140"/>
        <end position="167"/>
    </location>
</feature>
<evidence type="ECO:0000256" key="1">
    <source>
        <dbReference type="SAM" id="Coils"/>
    </source>
</evidence>
<reference evidence="2 3" key="1">
    <citation type="submission" date="2018-05" db="EMBL/GenBank/DDBJ databases">
        <title>Complete genome sequencing of three human clinical isolates of Staphylococcus caprae reveals virulence factors similar to those of S. epidermidis and S. capitis.</title>
        <authorList>
            <person name="Watanabe S."/>
            <person name="Cui L."/>
        </authorList>
    </citation>
    <scope>NUCLEOTIDE SEQUENCE [LARGE SCALE GENOMIC DNA]</scope>
    <source>
        <strain evidence="2 3">JMUB590</strain>
    </source>
</reference>
<evidence type="ECO:0008006" key="4">
    <source>
        <dbReference type="Google" id="ProtNLM"/>
    </source>
</evidence>
<organism evidence="2 3">
    <name type="scientific">Staphylococcus caprae</name>
    <dbReference type="NCBI Taxonomy" id="29380"/>
    <lineage>
        <taxon>Bacteria</taxon>
        <taxon>Bacillati</taxon>
        <taxon>Bacillota</taxon>
        <taxon>Bacilli</taxon>
        <taxon>Bacillales</taxon>
        <taxon>Staphylococcaceae</taxon>
        <taxon>Staphylococcus</taxon>
    </lineage>
</organism>
<proteinExistence type="predicted"/>
<keyword evidence="3" id="KW-1185">Reference proteome</keyword>
<dbReference type="EMBL" id="AP018586">
    <property type="protein sequence ID" value="BBD91469.1"/>
    <property type="molecule type" value="Genomic_DNA"/>
</dbReference>
<accession>A0ABM7FSP3</accession>
<evidence type="ECO:0000313" key="3">
    <source>
        <dbReference type="Proteomes" id="UP000274772"/>
    </source>
</evidence>
<dbReference type="Proteomes" id="UP000274772">
    <property type="component" value="Chromosome"/>
</dbReference>
<protein>
    <recommendedName>
        <fullName evidence="4">Lipoprotein</fullName>
    </recommendedName>
</protein>